<dbReference type="AlphaFoldDB" id="A0A1F7XB73"/>
<protein>
    <submittedName>
        <fullName evidence="1">Uncharacterized protein</fullName>
    </submittedName>
</protein>
<gene>
    <name evidence="1" type="ORF">A2W13_01410</name>
</gene>
<sequence>MEEVYMDVTVRVFATEEDRDANNLAESKIVGVASTTEEFDRLINNWHSDACKTGSLFHFFAYYDQNDNRIDSYNKAFTSLGGNPMEILS</sequence>
<proteinExistence type="predicted"/>
<accession>A0A1F7XB73</accession>
<dbReference type="EMBL" id="MGFT01000003">
    <property type="protein sequence ID" value="OGM12284.1"/>
    <property type="molecule type" value="Genomic_DNA"/>
</dbReference>
<evidence type="ECO:0000313" key="2">
    <source>
        <dbReference type="Proteomes" id="UP000178533"/>
    </source>
</evidence>
<name>A0A1F7XB73_9BACT</name>
<dbReference type="Proteomes" id="UP000178533">
    <property type="component" value="Unassembled WGS sequence"/>
</dbReference>
<dbReference type="STRING" id="1802481.A2W13_01410"/>
<reference evidence="1 2" key="1">
    <citation type="journal article" date="2016" name="Nat. Commun.">
        <title>Thousands of microbial genomes shed light on interconnected biogeochemical processes in an aquifer system.</title>
        <authorList>
            <person name="Anantharaman K."/>
            <person name="Brown C.T."/>
            <person name="Hug L.A."/>
            <person name="Sharon I."/>
            <person name="Castelle C.J."/>
            <person name="Probst A.J."/>
            <person name="Thomas B.C."/>
            <person name="Singh A."/>
            <person name="Wilkins M.J."/>
            <person name="Karaoz U."/>
            <person name="Brodie E.L."/>
            <person name="Williams K.H."/>
            <person name="Hubbard S.S."/>
            <person name="Banfield J.F."/>
        </authorList>
    </citation>
    <scope>NUCLEOTIDE SEQUENCE [LARGE SCALE GENOMIC DNA]</scope>
</reference>
<evidence type="ECO:0000313" key="1">
    <source>
        <dbReference type="EMBL" id="OGM12284.1"/>
    </source>
</evidence>
<organism evidence="1 2">
    <name type="scientific">Candidatus Woesebacteria bacterium RBG_16_36_11</name>
    <dbReference type="NCBI Taxonomy" id="1802481"/>
    <lineage>
        <taxon>Bacteria</taxon>
        <taxon>Candidatus Woeseibacteriota</taxon>
    </lineage>
</organism>
<comment type="caution">
    <text evidence="1">The sequence shown here is derived from an EMBL/GenBank/DDBJ whole genome shotgun (WGS) entry which is preliminary data.</text>
</comment>